<dbReference type="RefSeq" id="WP_413273017.1">
    <property type="nucleotide sequence ID" value="NZ_JBHFNQ010000187.1"/>
</dbReference>
<dbReference type="EMBL" id="JBHFNQ010000187">
    <property type="protein sequence ID" value="MFB2879985.1"/>
    <property type="molecule type" value="Genomic_DNA"/>
</dbReference>
<keyword evidence="1" id="KW-0175">Coiled coil</keyword>
<accession>A0ABV4XB17</accession>
<gene>
    <name evidence="3" type="ORF">ACE1CC_24295</name>
</gene>
<feature type="region of interest" description="Disordered" evidence="2">
    <location>
        <begin position="61"/>
        <end position="108"/>
    </location>
</feature>
<proteinExistence type="predicted"/>
<name>A0ABV4XB17_9CYAN</name>
<dbReference type="Proteomes" id="UP001576774">
    <property type="component" value="Unassembled WGS sequence"/>
</dbReference>
<feature type="compositionally biased region" description="Low complexity" evidence="2">
    <location>
        <begin position="72"/>
        <end position="83"/>
    </location>
</feature>
<evidence type="ECO:0000313" key="3">
    <source>
        <dbReference type="EMBL" id="MFB2879985.1"/>
    </source>
</evidence>
<evidence type="ECO:0000256" key="1">
    <source>
        <dbReference type="SAM" id="Coils"/>
    </source>
</evidence>
<sequence length="127" mass="13918">MAGLGDLVKKAFYLGVGVAASAAQSASEKLAELREQAQKLADEMVAKGEITTEEAKRLVDEMVNRAQQQPINPGNTGNSGNNNRSEPRPIEISSDEDLPVKAEGQNVDTLREQVMQLQEELRRLKQE</sequence>
<evidence type="ECO:0000256" key="2">
    <source>
        <dbReference type="SAM" id="MobiDB-lite"/>
    </source>
</evidence>
<evidence type="ECO:0000313" key="4">
    <source>
        <dbReference type="Proteomes" id="UP001576774"/>
    </source>
</evidence>
<feature type="coiled-coil region" evidence="1">
    <location>
        <begin position="23"/>
        <end position="50"/>
    </location>
</feature>
<keyword evidence="4" id="KW-1185">Reference proteome</keyword>
<comment type="caution">
    <text evidence="3">The sequence shown here is derived from an EMBL/GenBank/DDBJ whole genome shotgun (WGS) entry which is preliminary data.</text>
</comment>
<protein>
    <submittedName>
        <fullName evidence="3">Phasin family protein</fullName>
    </submittedName>
</protein>
<organism evidence="3 4">
    <name type="scientific">Floridaenema aerugineum BLCC-F46</name>
    <dbReference type="NCBI Taxonomy" id="3153654"/>
    <lineage>
        <taxon>Bacteria</taxon>
        <taxon>Bacillati</taxon>
        <taxon>Cyanobacteriota</taxon>
        <taxon>Cyanophyceae</taxon>
        <taxon>Oscillatoriophycideae</taxon>
        <taxon>Aerosakkonematales</taxon>
        <taxon>Aerosakkonemataceae</taxon>
        <taxon>Floridanema</taxon>
        <taxon>Floridanema aerugineum</taxon>
    </lineage>
</organism>
<reference evidence="3 4" key="1">
    <citation type="submission" date="2024-09" db="EMBL/GenBank/DDBJ databases">
        <title>Floridaenema gen nov. (Aerosakkonemataceae, Aerosakkonematales ord. nov., Cyanobacteria) from benthic tropical and subtropical fresh waters, with the description of four new species.</title>
        <authorList>
            <person name="Moretto J.A."/>
            <person name="Berthold D.E."/>
            <person name="Lefler F.W."/>
            <person name="Huang I.-S."/>
            <person name="Laughinghouse H. IV."/>
        </authorList>
    </citation>
    <scope>NUCLEOTIDE SEQUENCE [LARGE SCALE GENOMIC DNA]</scope>
    <source>
        <strain evidence="3 4">BLCC-F46</strain>
    </source>
</reference>